<dbReference type="SUPFAM" id="SSF48452">
    <property type="entry name" value="TPR-like"/>
    <property type="match status" value="1"/>
</dbReference>
<dbReference type="PROSITE" id="PS50005">
    <property type="entry name" value="TPR"/>
    <property type="match status" value="2"/>
</dbReference>
<dbReference type="Gene3D" id="1.25.40.10">
    <property type="entry name" value="Tetratricopeptide repeat domain"/>
    <property type="match status" value="1"/>
</dbReference>
<organism evidence="2 3">
    <name type="scientific">Candidatus Avitreponema avistercoris</name>
    <dbReference type="NCBI Taxonomy" id="2840705"/>
    <lineage>
        <taxon>Bacteria</taxon>
        <taxon>Pseudomonadati</taxon>
        <taxon>Spirochaetota</taxon>
        <taxon>Spirochaetia</taxon>
        <taxon>Spirochaetales</taxon>
        <taxon>Candidatus Avitreponema</taxon>
    </lineage>
</organism>
<dbReference type="PANTHER" id="PTHR12558:SF13">
    <property type="entry name" value="CELL DIVISION CYCLE PROTEIN 27 HOMOLOG"/>
    <property type="match status" value="1"/>
</dbReference>
<evidence type="ECO:0000256" key="1">
    <source>
        <dbReference type="PROSITE-ProRule" id="PRU00339"/>
    </source>
</evidence>
<comment type="caution">
    <text evidence="2">The sequence shown here is derived from an EMBL/GenBank/DDBJ whole genome shotgun (WGS) entry which is preliminary data.</text>
</comment>
<evidence type="ECO:0000313" key="2">
    <source>
        <dbReference type="EMBL" id="MBO8450286.1"/>
    </source>
</evidence>
<proteinExistence type="predicted"/>
<evidence type="ECO:0000313" key="3">
    <source>
        <dbReference type="Proteomes" id="UP000823616"/>
    </source>
</evidence>
<dbReference type="InterPro" id="IPR011990">
    <property type="entry name" value="TPR-like_helical_dom_sf"/>
</dbReference>
<dbReference type="Pfam" id="PF13181">
    <property type="entry name" value="TPR_8"/>
    <property type="match status" value="1"/>
</dbReference>
<sequence length="224" mass="25421">MTEGMQEGIRLYRRGKYGDALTRFLSIPVSETGESTDLAYFIGLCFARMEKYEDAIVYLEQVVTVDENLARVYQCRLMLAVAYIFTGRTRLANFELKKLIDSGYTSPQVFSALGYLSHSFGEDEESLNWYEKALEMDESSTTALNGLGYILADAGKDLTRALSLCKKAFDGNPENPAYLDSLGWVYYKLGLAKEAKTYMRRAREKSPHDKIIEAHFAEISKMQE</sequence>
<dbReference type="InterPro" id="IPR019734">
    <property type="entry name" value="TPR_rpt"/>
</dbReference>
<name>A0A9D9HGD2_9SPIR</name>
<dbReference type="Pfam" id="PF13429">
    <property type="entry name" value="TPR_15"/>
    <property type="match status" value="1"/>
</dbReference>
<dbReference type="EMBL" id="JADIMS010000067">
    <property type="protein sequence ID" value="MBO8450286.1"/>
    <property type="molecule type" value="Genomic_DNA"/>
</dbReference>
<feature type="repeat" description="TPR" evidence="1">
    <location>
        <begin position="107"/>
        <end position="140"/>
    </location>
</feature>
<feature type="repeat" description="TPR" evidence="1">
    <location>
        <begin position="36"/>
        <end position="69"/>
    </location>
</feature>
<dbReference type="Proteomes" id="UP000823616">
    <property type="component" value="Unassembled WGS sequence"/>
</dbReference>
<protein>
    <submittedName>
        <fullName evidence="2">Tetratricopeptide repeat protein</fullName>
    </submittedName>
</protein>
<reference evidence="2" key="1">
    <citation type="submission" date="2020-10" db="EMBL/GenBank/DDBJ databases">
        <authorList>
            <person name="Gilroy R."/>
        </authorList>
    </citation>
    <scope>NUCLEOTIDE SEQUENCE</scope>
    <source>
        <strain evidence="2">B3-4054</strain>
    </source>
</reference>
<dbReference type="PANTHER" id="PTHR12558">
    <property type="entry name" value="CELL DIVISION CYCLE 16,23,27"/>
    <property type="match status" value="1"/>
</dbReference>
<gene>
    <name evidence="2" type="ORF">IAA96_04185</name>
</gene>
<accession>A0A9D9HGD2</accession>
<dbReference type="SMART" id="SM00028">
    <property type="entry name" value="TPR"/>
    <property type="match status" value="4"/>
</dbReference>
<reference evidence="2" key="2">
    <citation type="journal article" date="2021" name="PeerJ">
        <title>Extensive microbial diversity within the chicken gut microbiome revealed by metagenomics and culture.</title>
        <authorList>
            <person name="Gilroy R."/>
            <person name="Ravi A."/>
            <person name="Getino M."/>
            <person name="Pursley I."/>
            <person name="Horton D.L."/>
            <person name="Alikhan N.F."/>
            <person name="Baker D."/>
            <person name="Gharbi K."/>
            <person name="Hall N."/>
            <person name="Watson M."/>
            <person name="Adriaenssens E.M."/>
            <person name="Foster-Nyarko E."/>
            <person name="Jarju S."/>
            <person name="Secka A."/>
            <person name="Antonio M."/>
            <person name="Oren A."/>
            <person name="Chaudhuri R.R."/>
            <person name="La Ragione R."/>
            <person name="Hildebrand F."/>
            <person name="Pallen M.J."/>
        </authorList>
    </citation>
    <scope>NUCLEOTIDE SEQUENCE</scope>
    <source>
        <strain evidence="2">B3-4054</strain>
    </source>
</reference>
<keyword evidence="1" id="KW-0802">TPR repeat</keyword>
<dbReference type="AlphaFoldDB" id="A0A9D9HGD2"/>